<comment type="similarity">
    <text evidence="1 2">Belongs to the glycosyl hydrolase 31 family.</text>
</comment>
<keyword evidence="5" id="KW-1185">Reference proteome</keyword>
<evidence type="ECO:0000259" key="3">
    <source>
        <dbReference type="Pfam" id="PF01055"/>
    </source>
</evidence>
<dbReference type="Gene3D" id="3.20.20.80">
    <property type="entry name" value="Glycosidases"/>
    <property type="match status" value="1"/>
</dbReference>
<evidence type="ECO:0000256" key="2">
    <source>
        <dbReference type="RuleBase" id="RU361185"/>
    </source>
</evidence>
<dbReference type="InterPro" id="IPR000322">
    <property type="entry name" value="Glyco_hydro_31_TIM"/>
</dbReference>
<accession>A0ABS4ZL33</accession>
<keyword evidence="2 4" id="KW-0378">Hydrolase</keyword>
<dbReference type="Pfam" id="PF01055">
    <property type="entry name" value="Glyco_hydro_31_2nd"/>
    <property type="match status" value="1"/>
</dbReference>
<dbReference type="Proteomes" id="UP001519362">
    <property type="component" value="Unassembled WGS sequence"/>
</dbReference>
<dbReference type="PANTHER" id="PTHR43863">
    <property type="entry name" value="HYDROLASE, PUTATIVE (AFU_ORTHOLOGUE AFUA_1G03140)-RELATED"/>
    <property type="match status" value="1"/>
</dbReference>
<protein>
    <submittedName>
        <fullName evidence="4">Alpha-glucosidase (Family GH31 glycosyl hydrolase)</fullName>
    </submittedName>
</protein>
<keyword evidence="2" id="KW-0326">Glycosidase</keyword>
<dbReference type="EMBL" id="JAGIOL010000001">
    <property type="protein sequence ID" value="MBP2437733.1"/>
    <property type="molecule type" value="Genomic_DNA"/>
</dbReference>
<dbReference type="Gene3D" id="2.60.40.1180">
    <property type="entry name" value="Golgi alpha-mannosidase II"/>
    <property type="match status" value="1"/>
</dbReference>
<dbReference type="InterPro" id="IPR013780">
    <property type="entry name" value="Glyco_hydro_b"/>
</dbReference>
<dbReference type="InterPro" id="IPR051816">
    <property type="entry name" value="Glycosyl_Hydrolase_31"/>
</dbReference>
<comment type="caution">
    <text evidence="4">The sequence shown here is derived from an EMBL/GenBank/DDBJ whole genome shotgun (WGS) entry which is preliminary data.</text>
</comment>
<dbReference type="SUPFAM" id="SSF51445">
    <property type="entry name" value="(Trans)glycosidases"/>
    <property type="match status" value="1"/>
</dbReference>
<dbReference type="GO" id="GO:0016787">
    <property type="term" value="F:hydrolase activity"/>
    <property type="evidence" value="ECO:0007669"/>
    <property type="project" value="UniProtKB-KW"/>
</dbReference>
<dbReference type="PANTHER" id="PTHR43863:SF2">
    <property type="entry name" value="MALTASE-GLUCOAMYLASE"/>
    <property type="match status" value="1"/>
</dbReference>
<feature type="domain" description="Glycoside hydrolase family 31 TIM barrel" evidence="3">
    <location>
        <begin position="4"/>
        <end position="73"/>
    </location>
</feature>
<gene>
    <name evidence="4" type="ORF">JOF34_002319</name>
</gene>
<organism evidence="4 5">
    <name type="scientific">Microbacterium amylolyticum</name>
    <dbReference type="NCBI Taxonomy" id="936337"/>
    <lineage>
        <taxon>Bacteria</taxon>
        <taxon>Bacillati</taxon>
        <taxon>Actinomycetota</taxon>
        <taxon>Actinomycetes</taxon>
        <taxon>Micrococcales</taxon>
        <taxon>Microbacteriaceae</taxon>
        <taxon>Microbacterium</taxon>
    </lineage>
</organism>
<proteinExistence type="inferred from homology"/>
<evidence type="ECO:0000256" key="1">
    <source>
        <dbReference type="ARBA" id="ARBA00007806"/>
    </source>
</evidence>
<dbReference type="RefSeq" id="WP_241245054.1">
    <property type="nucleotide sequence ID" value="NZ_CP049253.1"/>
</dbReference>
<reference evidence="4 5" key="1">
    <citation type="submission" date="2021-03" db="EMBL/GenBank/DDBJ databases">
        <title>Sequencing the genomes of 1000 actinobacteria strains.</title>
        <authorList>
            <person name="Klenk H.-P."/>
        </authorList>
    </citation>
    <scope>NUCLEOTIDE SEQUENCE [LARGE SCALE GENOMIC DNA]</scope>
    <source>
        <strain evidence="4 5">DSM 24221</strain>
    </source>
</reference>
<evidence type="ECO:0000313" key="4">
    <source>
        <dbReference type="EMBL" id="MBP2437733.1"/>
    </source>
</evidence>
<dbReference type="InterPro" id="IPR017853">
    <property type="entry name" value="GH"/>
</dbReference>
<sequence>MNDPEFRELLVRWFQLGALSPVMRLHGDRLPYEDITAADGTPRLRSGGPNELWSYGDEVYEILSTYVHLREQMRDDVREVMRSAHEDGQPVMRGLFHDFPQTIVVDAPLEVIPLFTRDGARIPIPS</sequence>
<evidence type="ECO:0000313" key="5">
    <source>
        <dbReference type="Proteomes" id="UP001519362"/>
    </source>
</evidence>
<name>A0ABS4ZL33_9MICO</name>